<dbReference type="EMBL" id="CM051401">
    <property type="protein sequence ID" value="KAJ4713869.1"/>
    <property type="molecule type" value="Genomic_DNA"/>
</dbReference>
<comment type="caution">
    <text evidence="1">The sequence shown here is derived from an EMBL/GenBank/DDBJ whole genome shotgun (WGS) entry which is preliminary data.</text>
</comment>
<evidence type="ECO:0000313" key="2">
    <source>
        <dbReference type="Proteomes" id="UP001164539"/>
    </source>
</evidence>
<accession>A0ACC1XT01</accession>
<protein>
    <submittedName>
        <fullName evidence="1">Disease resistance protein</fullName>
    </submittedName>
</protein>
<name>A0ACC1XT01_MELAZ</name>
<organism evidence="1 2">
    <name type="scientific">Melia azedarach</name>
    <name type="common">Chinaberry tree</name>
    <dbReference type="NCBI Taxonomy" id="155640"/>
    <lineage>
        <taxon>Eukaryota</taxon>
        <taxon>Viridiplantae</taxon>
        <taxon>Streptophyta</taxon>
        <taxon>Embryophyta</taxon>
        <taxon>Tracheophyta</taxon>
        <taxon>Spermatophyta</taxon>
        <taxon>Magnoliopsida</taxon>
        <taxon>eudicotyledons</taxon>
        <taxon>Gunneridae</taxon>
        <taxon>Pentapetalae</taxon>
        <taxon>rosids</taxon>
        <taxon>malvids</taxon>
        <taxon>Sapindales</taxon>
        <taxon>Meliaceae</taxon>
        <taxon>Melia</taxon>
    </lineage>
</organism>
<evidence type="ECO:0000313" key="1">
    <source>
        <dbReference type="EMBL" id="KAJ4713869.1"/>
    </source>
</evidence>
<dbReference type="Proteomes" id="UP001164539">
    <property type="component" value="Chromosome 8"/>
</dbReference>
<keyword evidence="2" id="KW-1185">Reference proteome</keyword>
<proteinExistence type="predicted"/>
<sequence>MHDLLEEMGQQIVIRQSPEELGKRSRLWKKEDVCHVLTKDTGTEAVEVIVSSMLHLSTSAKVFSKMTNLRLLIINSVQLPEGLEYLSNELRMLEWHGYPSKSLPSNSQLDKLIELNMHNSDMEQMWEGVKFLDKLKFMRLSHSKKLIRIPNLTGVPNLKELLLESCTRLHEIHPSLFVHKKLILLNLKDCTSLVTLPREIFMESLKTLVLSGCTKLKKIPVIVGSMECLLELFLDGTAIEELPSSIGLLTGLSLLNLKNCTSLVGIPSTIKSLTSLKTLIMSRCSESKNVPNDLEELDVRGTAIRKPAWSISLKEIFAWGCKVPESFIAWPPTSLMRRIFSDHKALMLPSLSGLCSLTKLDLSGCNLGDGEIPNDICNLFSLEELNLNKNKFVSLPGTFSRLCKLKHLKLKDCKRLKSLPELPPSVSKVKLDGCGSLETLSDALLNLYKLEFSLISGVNCLKLVGDNDLSFSMLKGFLEAGSNPNRFRIVVPGSKIPEWFHYQKDGSSLTIRPSDLYSKNHKLVGYVLCCHFHVGSSHSCGRRSLSFCMEVDKVESSITCINFKEKFGLVVSEHLWLLYLPRLEYFDEEFWTEYKPTEISFGQSQDAGLKVKRCGFHPVYAREVEEFNQKTKQSSTVHNFDEFRKDFIATSTMDIDGTSKRSFTNYPGSEDR</sequence>
<reference evidence="1 2" key="1">
    <citation type="journal article" date="2023" name="Science">
        <title>Complex scaffold remodeling in plant triterpene biosynthesis.</title>
        <authorList>
            <person name="De La Pena R."/>
            <person name="Hodgson H."/>
            <person name="Liu J.C."/>
            <person name="Stephenson M.J."/>
            <person name="Martin A.C."/>
            <person name="Owen C."/>
            <person name="Harkess A."/>
            <person name="Leebens-Mack J."/>
            <person name="Jimenez L.E."/>
            <person name="Osbourn A."/>
            <person name="Sattely E.S."/>
        </authorList>
    </citation>
    <scope>NUCLEOTIDE SEQUENCE [LARGE SCALE GENOMIC DNA]</scope>
    <source>
        <strain evidence="2">cv. JPN11</strain>
        <tissue evidence="1">Leaf</tissue>
    </source>
</reference>
<gene>
    <name evidence="1" type="ORF">OWV82_015907</name>
</gene>